<feature type="transmembrane region" description="Helical" evidence="7">
    <location>
        <begin position="91"/>
        <end position="113"/>
    </location>
</feature>
<evidence type="ECO:0000256" key="1">
    <source>
        <dbReference type="ARBA" id="ARBA00004651"/>
    </source>
</evidence>
<evidence type="ECO:0000256" key="7">
    <source>
        <dbReference type="SAM" id="Phobius"/>
    </source>
</evidence>
<dbReference type="InterPro" id="IPR011014">
    <property type="entry name" value="MscS_channel_TM-2"/>
</dbReference>
<dbReference type="InterPro" id="IPR006685">
    <property type="entry name" value="MscS_channel_2nd"/>
</dbReference>
<feature type="domain" description="Mechanosensitive ion channel transmembrane helices 2/3" evidence="9">
    <location>
        <begin position="94"/>
        <end position="135"/>
    </location>
</feature>
<comment type="subcellular location">
    <subcellularLocation>
        <location evidence="1">Cell membrane</location>
        <topology evidence="1">Multi-pass membrane protein</topology>
    </subcellularLocation>
</comment>
<proteinExistence type="inferred from homology"/>
<feature type="domain" description="Mechanosensitive ion channel MscS" evidence="8">
    <location>
        <begin position="137"/>
        <end position="200"/>
    </location>
</feature>
<dbReference type="InterPro" id="IPR045276">
    <property type="entry name" value="YbiO_bact"/>
</dbReference>
<dbReference type="EMBL" id="JAUQTB010000003">
    <property type="protein sequence ID" value="MDO7906171.1"/>
    <property type="molecule type" value="Genomic_DNA"/>
</dbReference>
<evidence type="ECO:0000259" key="9">
    <source>
        <dbReference type="Pfam" id="PF21088"/>
    </source>
</evidence>
<dbReference type="Gene3D" id="1.10.287.1260">
    <property type="match status" value="1"/>
</dbReference>
<comment type="caution">
    <text evidence="10">The sequence shown here is derived from an EMBL/GenBank/DDBJ whole genome shotgun (WGS) entry which is preliminary data.</text>
</comment>
<dbReference type="SUPFAM" id="SSF82861">
    <property type="entry name" value="Mechanosensitive channel protein MscS (YggB), transmembrane region"/>
    <property type="match status" value="1"/>
</dbReference>
<protein>
    <submittedName>
        <fullName evidence="10">Mechanosensitive ion channel family protein</fullName>
    </submittedName>
</protein>
<dbReference type="InterPro" id="IPR010920">
    <property type="entry name" value="LSM_dom_sf"/>
</dbReference>
<dbReference type="InterPro" id="IPR011066">
    <property type="entry name" value="MscS_channel_C_sf"/>
</dbReference>
<dbReference type="PANTHER" id="PTHR30460:SF0">
    <property type="entry name" value="MODERATE CONDUCTANCE MECHANOSENSITIVE CHANNEL YBIO"/>
    <property type="match status" value="1"/>
</dbReference>
<reference evidence="10 11" key="1">
    <citation type="submission" date="2023-07" db="EMBL/GenBank/DDBJ databases">
        <title>Paenibacillus sp. JX-17 nov. isolated from soil.</title>
        <authorList>
            <person name="Wan Y."/>
            <person name="Liu B."/>
        </authorList>
    </citation>
    <scope>NUCLEOTIDE SEQUENCE [LARGE SCALE GENOMIC DNA]</scope>
    <source>
        <strain evidence="10 11">JX-17</strain>
    </source>
</reference>
<dbReference type="SUPFAM" id="SSF82689">
    <property type="entry name" value="Mechanosensitive channel protein MscS (YggB), C-terminal domain"/>
    <property type="match status" value="1"/>
</dbReference>
<keyword evidence="4 7" id="KW-0812">Transmembrane</keyword>
<comment type="similarity">
    <text evidence="2">Belongs to the MscS (TC 1.A.23) family.</text>
</comment>
<evidence type="ECO:0000256" key="4">
    <source>
        <dbReference type="ARBA" id="ARBA00022692"/>
    </source>
</evidence>
<organism evidence="10 11">
    <name type="scientific">Paenibacillus lacisoli</name>
    <dbReference type="NCBI Taxonomy" id="3064525"/>
    <lineage>
        <taxon>Bacteria</taxon>
        <taxon>Bacillati</taxon>
        <taxon>Bacillota</taxon>
        <taxon>Bacilli</taxon>
        <taxon>Bacillales</taxon>
        <taxon>Paenibacillaceae</taxon>
        <taxon>Paenibacillus</taxon>
    </lineage>
</organism>
<sequence>MFRGYLTSDAGDSAKQTFNEAKKFTDKMWDWLTNGEMWMNFLFICIKIAVVLIITRIFIKIVYKVIDRSLENKVHHRLGGNTRRMNTIAELLKNVTTVVCNFILILLVLSQLGIQLGPLIAGAGVIGLAIGFGAQSLVKDIITGFFIIFEDQFAVGDVIQTGTYKGTVQLIGLRTTRLVSWKGEVHILPNGTIAQVTNFSMSNSLAVVDVPLKAERNVDEAVQLVKHALADLKVQNNYVQEDPEVLGVQSMTTAEFVVRIVVECLPNTRAEVERNIQTEVKKALEQDEAAKQAAAEYAAAREEQDGGN</sequence>
<gene>
    <name evidence="10" type="ORF">Q5741_07025</name>
</gene>
<keyword evidence="5 7" id="KW-1133">Transmembrane helix</keyword>
<evidence type="ECO:0000259" key="8">
    <source>
        <dbReference type="Pfam" id="PF00924"/>
    </source>
</evidence>
<keyword evidence="3" id="KW-1003">Cell membrane</keyword>
<dbReference type="Pfam" id="PF21088">
    <property type="entry name" value="MS_channel_1st"/>
    <property type="match status" value="1"/>
</dbReference>
<keyword evidence="6 7" id="KW-0472">Membrane</keyword>
<dbReference type="SUPFAM" id="SSF50182">
    <property type="entry name" value="Sm-like ribonucleoproteins"/>
    <property type="match status" value="1"/>
</dbReference>
<dbReference type="PANTHER" id="PTHR30460">
    <property type="entry name" value="MODERATE CONDUCTANCE MECHANOSENSITIVE CHANNEL YBIO"/>
    <property type="match status" value="1"/>
</dbReference>
<accession>A0ABT9CA88</accession>
<evidence type="ECO:0000313" key="10">
    <source>
        <dbReference type="EMBL" id="MDO7906171.1"/>
    </source>
</evidence>
<evidence type="ECO:0000256" key="2">
    <source>
        <dbReference type="ARBA" id="ARBA00008017"/>
    </source>
</evidence>
<name>A0ABT9CA88_9BACL</name>
<dbReference type="Gene3D" id="2.30.30.60">
    <property type="match status" value="1"/>
</dbReference>
<keyword evidence="11" id="KW-1185">Reference proteome</keyword>
<feature type="transmembrane region" description="Helical" evidence="7">
    <location>
        <begin position="119"/>
        <end position="138"/>
    </location>
</feature>
<dbReference type="Gene3D" id="3.30.70.100">
    <property type="match status" value="1"/>
</dbReference>
<evidence type="ECO:0000256" key="5">
    <source>
        <dbReference type="ARBA" id="ARBA00022989"/>
    </source>
</evidence>
<feature type="transmembrane region" description="Helical" evidence="7">
    <location>
        <begin position="37"/>
        <end position="59"/>
    </location>
</feature>
<evidence type="ECO:0000313" key="11">
    <source>
        <dbReference type="Proteomes" id="UP001240171"/>
    </source>
</evidence>
<dbReference type="InterPro" id="IPR023408">
    <property type="entry name" value="MscS_beta-dom_sf"/>
</dbReference>
<evidence type="ECO:0000256" key="6">
    <source>
        <dbReference type="ARBA" id="ARBA00023136"/>
    </source>
</evidence>
<dbReference type="RefSeq" id="WP_305023378.1">
    <property type="nucleotide sequence ID" value="NZ_JAUQTB010000003.1"/>
</dbReference>
<dbReference type="Pfam" id="PF00924">
    <property type="entry name" value="MS_channel_2nd"/>
    <property type="match status" value="1"/>
</dbReference>
<dbReference type="Proteomes" id="UP001240171">
    <property type="component" value="Unassembled WGS sequence"/>
</dbReference>
<dbReference type="InterPro" id="IPR049142">
    <property type="entry name" value="MS_channel_1st"/>
</dbReference>
<evidence type="ECO:0000256" key="3">
    <source>
        <dbReference type="ARBA" id="ARBA00022475"/>
    </source>
</evidence>